<evidence type="ECO:0000313" key="5">
    <source>
        <dbReference type="EMBL" id="MBP1040783.1"/>
    </source>
</evidence>
<dbReference type="RefSeq" id="WP_209526173.1">
    <property type="nucleotide sequence ID" value="NZ_JAEEGA010000004.1"/>
</dbReference>
<dbReference type="InterPro" id="IPR042070">
    <property type="entry name" value="PucR_C-HTH_sf"/>
</dbReference>
<protein>
    <submittedName>
        <fullName evidence="5">PucR family transcriptional regulator ligand-binding domain-containing protein</fullName>
    </submittedName>
</protein>
<dbReference type="AlphaFoldDB" id="A0A940SVX3"/>
<dbReference type="Pfam" id="PF07905">
    <property type="entry name" value="PucR"/>
    <property type="match status" value="1"/>
</dbReference>
<feature type="domain" description="CdaR GGDEF-like" evidence="4">
    <location>
        <begin position="297"/>
        <end position="424"/>
    </location>
</feature>
<keyword evidence="6" id="KW-1185">Reference proteome</keyword>
<evidence type="ECO:0000313" key="6">
    <source>
        <dbReference type="Proteomes" id="UP000674938"/>
    </source>
</evidence>
<reference evidence="5" key="1">
    <citation type="submission" date="2020-12" db="EMBL/GenBank/DDBJ databases">
        <title>Vagococcus allomyrinae sp. nov. and Enterococcus lavae sp. nov., isolated from the larvae of Allomyrina dichotoma.</title>
        <authorList>
            <person name="Lee S.D."/>
        </authorList>
    </citation>
    <scope>NUCLEOTIDE SEQUENCE</scope>
    <source>
        <strain evidence="5">BWB3-3</strain>
    </source>
</reference>
<dbReference type="InterPro" id="IPR051448">
    <property type="entry name" value="CdaR-like_regulators"/>
</dbReference>
<dbReference type="PANTHER" id="PTHR33744:SF1">
    <property type="entry name" value="DNA-BINDING TRANSCRIPTIONAL ACTIVATOR ADER"/>
    <property type="match status" value="1"/>
</dbReference>
<evidence type="ECO:0000256" key="1">
    <source>
        <dbReference type="ARBA" id="ARBA00006754"/>
    </source>
</evidence>
<evidence type="ECO:0000259" key="3">
    <source>
        <dbReference type="Pfam" id="PF13556"/>
    </source>
</evidence>
<evidence type="ECO:0000259" key="4">
    <source>
        <dbReference type="Pfam" id="PF17853"/>
    </source>
</evidence>
<proteinExistence type="inferred from homology"/>
<dbReference type="InterPro" id="IPR012914">
    <property type="entry name" value="PucR_dom"/>
</dbReference>
<dbReference type="Pfam" id="PF13556">
    <property type="entry name" value="HTH_30"/>
    <property type="match status" value="1"/>
</dbReference>
<evidence type="ECO:0000259" key="2">
    <source>
        <dbReference type="Pfam" id="PF07905"/>
    </source>
</evidence>
<comment type="caution">
    <text evidence="5">The sequence shown here is derived from an EMBL/GenBank/DDBJ whole genome shotgun (WGS) entry which is preliminary data.</text>
</comment>
<dbReference type="Pfam" id="PF17853">
    <property type="entry name" value="GGDEF_2"/>
    <property type="match status" value="1"/>
</dbReference>
<feature type="domain" description="PucR C-terminal helix-turn-helix" evidence="3">
    <location>
        <begin position="477"/>
        <end position="534"/>
    </location>
</feature>
<organism evidence="5 6">
    <name type="scientific">Vagococcus allomyrinae</name>
    <dbReference type="NCBI Taxonomy" id="2794353"/>
    <lineage>
        <taxon>Bacteria</taxon>
        <taxon>Bacillati</taxon>
        <taxon>Bacillota</taxon>
        <taxon>Bacilli</taxon>
        <taxon>Lactobacillales</taxon>
        <taxon>Enterococcaceae</taxon>
        <taxon>Vagococcus</taxon>
    </lineage>
</organism>
<gene>
    <name evidence="5" type="ORF">I6N95_07180</name>
</gene>
<dbReference type="Proteomes" id="UP000674938">
    <property type="component" value="Unassembled WGS sequence"/>
</dbReference>
<dbReference type="PANTHER" id="PTHR33744">
    <property type="entry name" value="CARBOHYDRATE DIACID REGULATOR"/>
    <property type="match status" value="1"/>
</dbReference>
<feature type="domain" description="Purine catabolism PurC-like" evidence="2">
    <location>
        <begin position="8"/>
        <end position="126"/>
    </location>
</feature>
<dbReference type="Gene3D" id="1.10.10.2840">
    <property type="entry name" value="PucR C-terminal helix-turn-helix domain"/>
    <property type="match status" value="1"/>
</dbReference>
<name>A0A940SVX3_9ENTE</name>
<comment type="similarity">
    <text evidence="1">Belongs to the CdaR family.</text>
</comment>
<dbReference type="InterPro" id="IPR041522">
    <property type="entry name" value="CdaR_GGDEF"/>
</dbReference>
<sequence length="545" mass="63712">MPMTLTHILSLPSLKEATLLEGQEGLTNEVSNIMIMEAPDVEKWASAGQLLLSSLFSIQHFSIDEQESFIEKLVTLNVSGLIIKTRRFVDEIPPGILSGAARFHFPIIQIPGSAGYETIMIEVMQTLFNHKAKLLDHYRKVHQHLMTLALNQKDASLKETLMALEAFINNPVSFYKNRKQVIFQTDHQFNDYRVINELPLKQENLNFECYRQTVRFDAYPNDDYSQLLIPVKISAVGTSYLIIHEINETVGEMDFMAIENSIIALQLELLKLNSINEVKQNYFNDIFDDVLYGKYHSKEQLSEYAQLLRLDEQLSYRVVVWQFSNQSFSEKPSFEVRKKQKEIGEKLMRKLLQYYPHLTYRIRSNRIILIISANRSEFEQKQFSDNLLRIHQNWQDEPILCRVGISDATFLDDINTEAKKALQVVQQATLFFADVFVLTYEDLGIYRMFGDLIPFQDYQKYIPKKLQLIIDAYPDWVDTLSYFLDFNQSLKKTAEQLFIHYKTVSYRIEKIHELVNLDFDNPEEILQLQIGLRLHRLISNKEIFG</sequence>
<dbReference type="InterPro" id="IPR025736">
    <property type="entry name" value="PucR_C-HTH_dom"/>
</dbReference>
<dbReference type="EMBL" id="JAEEGA010000004">
    <property type="protein sequence ID" value="MBP1040783.1"/>
    <property type="molecule type" value="Genomic_DNA"/>
</dbReference>
<accession>A0A940SVX3</accession>